<proteinExistence type="inferred from homology"/>
<dbReference type="Gene3D" id="1.50.40.10">
    <property type="entry name" value="Mitochondrial carrier domain"/>
    <property type="match status" value="1"/>
</dbReference>
<gene>
    <name evidence="8" type="ORF">HanXRQr2_Chr02g0052961</name>
</gene>
<organism evidence="8 9">
    <name type="scientific">Helianthus annuus</name>
    <name type="common">Common sunflower</name>
    <dbReference type="NCBI Taxonomy" id="4232"/>
    <lineage>
        <taxon>Eukaryota</taxon>
        <taxon>Viridiplantae</taxon>
        <taxon>Streptophyta</taxon>
        <taxon>Embryophyta</taxon>
        <taxon>Tracheophyta</taxon>
        <taxon>Spermatophyta</taxon>
        <taxon>Magnoliopsida</taxon>
        <taxon>eudicotyledons</taxon>
        <taxon>Gunneridae</taxon>
        <taxon>Pentapetalae</taxon>
        <taxon>asterids</taxon>
        <taxon>campanulids</taxon>
        <taxon>Asterales</taxon>
        <taxon>Asteraceae</taxon>
        <taxon>Asteroideae</taxon>
        <taxon>Heliantheae alliance</taxon>
        <taxon>Heliantheae</taxon>
        <taxon>Helianthus</taxon>
    </lineage>
</organism>
<dbReference type="Pfam" id="PF00153">
    <property type="entry name" value="Mito_carr"/>
    <property type="match status" value="1"/>
</dbReference>
<accession>A0A9K3JMZ5</accession>
<evidence type="ECO:0000256" key="7">
    <source>
        <dbReference type="SAM" id="SignalP"/>
    </source>
</evidence>
<keyword evidence="4 5" id="KW-0472">Membrane</keyword>
<evidence type="ECO:0000313" key="9">
    <source>
        <dbReference type="Proteomes" id="UP000215914"/>
    </source>
</evidence>
<dbReference type="PROSITE" id="PS50920">
    <property type="entry name" value="SOLCAR"/>
    <property type="match status" value="1"/>
</dbReference>
<feature type="signal peptide" evidence="7">
    <location>
        <begin position="1"/>
        <end position="23"/>
    </location>
</feature>
<keyword evidence="3" id="KW-0677">Repeat</keyword>
<dbReference type="Proteomes" id="UP000215914">
    <property type="component" value="Unassembled WGS sequence"/>
</dbReference>
<reference evidence="8" key="2">
    <citation type="submission" date="2020-06" db="EMBL/GenBank/DDBJ databases">
        <title>Helianthus annuus Genome sequencing and assembly Release 2.</title>
        <authorList>
            <person name="Gouzy J."/>
            <person name="Langlade N."/>
            <person name="Munos S."/>
        </authorList>
    </citation>
    <scope>NUCLEOTIDE SEQUENCE</scope>
    <source>
        <tissue evidence="8">Leaves</tissue>
    </source>
</reference>
<evidence type="ECO:0000256" key="4">
    <source>
        <dbReference type="ARBA" id="ARBA00023136"/>
    </source>
</evidence>
<protein>
    <submittedName>
        <fullName evidence="8">Mitochondrial carrier domain protein</fullName>
    </submittedName>
</protein>
<name>A0A9K3JMZ5_HELAN</name>
<dbReference type="Gramene" id="mRNA:HanXRQr2_Chr02g0052961">
    <property type="protein sequence ID" value="mRNA:HanXRQr2_Chr02g0052961"/>
    <property type="gene ID" value="HanXRQr2_Chr02g0052961"/>
</dbReference>
<dbReference type="InterPro" id="IPR018108">
    <property type="entry name" value="MCP_transmembrane"/>
</dbReference>
<sequence length="113" mass="12633">MGLGTLRTLMYWAIAGCCSKAATYPLEVVRRQLQMQVHTTKMSAAATFKKIVDQGGIPALYAGLIPSLLMVLPSSSISYFVYELMKIVLKVEPEQVFVSFFKRYTPCNELFGK</sequence>
<dbReference type="PANTHER" id="PTHR24089">
    <property type="entry name" value="SOLUTE CARRIER FAMILY 25"/>
    <property type="match status" value="1"/>
</dbReference>
<dbReference type="GO" id="GO:0016020">
    <property type="term" value="C:membrane"/>
    <property type="evidence" value="ECO:0007669"/>
    <property type="project" value="UniProtKB-SubCell"/>
</dbReference>
<feature type="chain" id="PRO_5039939167" evidence="7">
    <location>
        <begin position="24"/>
        <end position="113"/>
    </location>
</feature>
<evidence type="ECO:0000256" key="5">
    <source>
        <dbReference type="PROSITE-ProRule" id="PRU00282"/>
    </source>
</evidence>
<evidence type="ECO:0000313" key="8">
    <source>
        <dbReference type="EMBL" id="KAF5817435.1"/>
    </source>
</evidence>
<evidence type="ECO:0000256" key="3">
    <source>
        <dbReference type="ARBA" id="ARBA00022737"/>
    </source>
</evidence>
<evidence type="ECO:0000256" key="2">
    <source>
        <dbReference type="ARBA" id="ARBA00022692"/>
    </source>
</evidence>
<keyword evidence="6" id="KW-0813">Transport</keyword>
<evidence type="ECO:0000256" key="1">
    <source>
        <dbReference type="ARBA" id="ARBA00004141"/>
    </source>
</evidence>
<dbReference type="AlphaFoldDB" id="A0A9K3JMZ5"/>
<dbReference type="InterPro" id="IPR023395">
    <property type="entry name" value="MCP_dom_sf"/>
</dbReference>
<reference evidence="8" key="1">
    <citation type="journal article" date="2017" name="Nature">
        <title>The sunflower genome provides insights into oil metabolism, flowering and Asterid evolution.</title>
        <authorList>
            <person name="Badouin H."/>
            <person name="Gouzy J."/>
            <person name="Grassa C.J."/>
            <person name="Murat F."/>
            <person name="Staton S.E."/>
            <person name="Cottret L."/>
            <person name="Lelandais-Briere C."/>
            <person name="Owens G.L."/>
            <person name="Carrere S."/>
            <person name="Mayjonade B."/>
            <person name="Legrand L."/>
            <person name="Gill N."/>
            <person name="Kane N.C."/>
            <person name="Bowers J.E."/>
            <person name="Hubner S."/>
            <person name="Bellec A."/>
            <person name="Berard A."/>
            <person name="Berges H."/>
            <person name="Blanchet N."/>
            <person name="Boniface M.C."/>
            <person name="Brunel D."/>
            <person name="Catrice O."/>
            <person name="Chaidir N."/>
            <person name="Claudel C."/>
            <person name="Donnadieu C."/>
            <person name="Faraut T."/>
            <person name="Fievet G."/>
            <person name="Helmstetter N."/>
            <person name="King M."/>
            <person name="Knapp S.J."/>
            <person name="Lai Z."/>
            <person name="Le Paslier M.C."/>
            <person name="Lippi Y."/>
            <person name="Lorenzon L."/>
            <person name="Mandel J.R."/>
            <person name="Marage G."/>
            <person name="Marchand G."/>
            <person name="Marquand E."/>
            <person name="Bret-Mestries E."/>
            <person name="Morien E."/>
            <person name="Nambeesan S."/>
            <person name="Nguyen T."/>
            <person name="Pegot-Espagnet P."/>
            <person name="Pouilly N."/>
            <person name="Raftis F."/>
            <person name="Sallet E."/>
            <person name="Schiex T."/>
            <person name="Thomas J."/>
            <person name="Vandecasteele C."/>
            <person name="Vares D."/>
            <person name="Vear F."/>
            <person name="Vautrin S."/>
            <person name="Crespi M."/>
            <person name="Mangin B."/>
            <person name="Burke J.M."/>
            <person name="Salse J."/>
            <person name="Munos S."/>
            <person name="Vincourt P."/>
            <person name="Rieseberg L.H."/>
            <person name="Langlade N.B."/>
        </authorList>
    </citation>
    <scope>NUCLEOTIDE SEQUENCE</scope>
    <source>
        <tissue evidence="8">Leaves</tissue>
    </source>
</reference>
<evidence type="ECO:0000256" key="6">
    <source>
        <dbReference type="RuleBase" id="RU000488"/>
    </source>
</evidence>
<feature type="repeat" description="Solcar" evidence="5">
    <location>
        <begin position="3"/>
        <end position="88"/>
    </location>
</feature>
<keyword evidence="9" id="KW-1185">Reference proteome</keyword>
<dbReference type="SUPFAM" id="SSF103506">
    <property type="entry name" value="Mitochondrial carrier"/>
    <property type="match status" value="1"/>
</dbReference>
<comment type="similarity">
    <text evidence="6">Belongs to the mitochondrial carrier (TC 2.A.29) family.</text>
</comment>
<keyword evidence="7" id="KW-0732">Signal</keyword>
<keyword evidence="2 5" id="KW-0812">Transmembrane</keyword>
<comment type="caution">
    <text evidence="8">The sequence shown here is derived from an EMBL/GenBank/DDBJ whole genome shotgun (WGS) entry which is preliminary data.</text>
</comment>
<comment type="subcellular location">
    <subcellularLocation>
        <location evidence="1">Membrane</location>
        <topology evidence="1">Multi-pass membrane protein</topology>
    </subcellularLocation>
</comment>
<dbReference type="EMBL" id="MNCJ02000317">
    <property type="protein sequence ID" value="KAF5817435.1"/>
    <property type="molecule type" value="Genomic_DNA"/>
</dbReference>